<comment type="similarity">
    <text evidence="2">Belongs to the PpiC/parvulin rotamase family.</text>
</comment>
<dbReference type="PANTHER" id="PTHR47245">
    <property type="entry name" value="PEPTIDYLPROLYL ISOMERASE"/>
    <property type="match status" value="1"/>
</dbReference>
<keyword evidence="5" id="KW-0413">Isomerase</keyword>
<dbReference type="InterPro" id="IPR027304">
    <property type="entry name" value="Trigger_fact/SurA_dom_sf"/>
</dbReference>
<reference evidence="7 8" key="1">
    <citation type="submission" date="2018-04" db="EMBL/GenBank/DDBJ databases">
        <title>Bordetella sp. HZ20 isolated from seawater.</title>
        <authorList>
            <person name="Sun C."/>
        </authorList>
    </citation>
    <scope>NUCLEOTIDE SEQUENCE [LARGE SCALE GENOMIC DNA]</scope>
    <source>
        <strain evidence="7 8">HZ20</strain>
    </source>
</reference>
<evidence type="ECO:0000313" key="7">
    <source>
        <dbReference type="EMBL" id="AWB35180.1"/>
    </source>
</evidence>
<gene>
    <name evidence="7" type="ORF">DBV39_17180</name>
</gene>
<dbReference type="PROSITE" id="PS50198">
    <property type="entry name" value="PPIC_PPIASE_2"/>
    <property type="match status" value="1"/>
</dbReference>
<dbReference type="KEGG" id="boz:DBV39_17180"/>
<name>A0A2R4XMZ9_9BURK</name>
<dbReference type="EMBL" id="CP028901">
    <property type="protein sequence ID" value="AWB35180.1"/>
    <property type="molecule type" value="Genomic_DNA"/>
</dbReference>
<dbReference type="InterPro" id="IPR046357">
    <property type="entry name" value="PPIase_dom_sf"/>
</dbReference>
<dbReference type="InterPro" id="IPR000297">
    <property type="entry name" value="PPIase_PpiC"/>
</dbReference>
<dbReference type="InterPro" id="IPR050245">
    <property type="entry name" value="PrsA_foldase"/>
</dbReference>
<organism evidence="7 8">
    <name type="scientific">Orrella marina</name>
    <dbReference type="NCBI Taxonomy" id="2163011"/>
    <lineage>
        <taxon>Bacteria</taxon>
        <taxon>Pseudomonadati</taxon>
        <taxon>Pseudomonadota</taxon>
        <taxon>Betaproteobacteria</taxon>
        <taxon>Burkholderiales</taxon>
        <taxon>Alcaligenaceae</taxon>
        <taxon>Orrella</taxon>
    </lineage>
</organism>
<comment type="catalytic activity">
    <reaction evidence="1">
        <text>[protein]-peptidylproline (omega=180) = [protein]-peptidylproline (omega=0)</text>
        <dbReference type="Rhea" id="RHEA:16237"/>
        <dbReference type="Rhea" id="RHEA-COMP:10747"/>
        <dbReference type="Rhea" id="RHEA-COMP:10748"/>
        <dbReference type="ChEBI" id="CHEBI:83833"/>
        <dbReference type="ChEBI" id="CHEBI:83834"/>
        <dbReference type="EC" id="5.2.1.8"/>
    </reaction>
</comment>
<evidence type="ECO:0000256" key="5">
    <source>
        <dbReference type="PROSITE-ProRule" id="PRU00278"/>
    </source>
</evidence>
<keyword evidence="4 5" id="KW-0697">Rotamase</keyword>
<keyword evidence="8" id="KW-1185">Reference proteome</keyword>
<evidence type="ECO:0000256" key="2">
    <source>
        <dbReference type="ARBA" id="ARBA00007656"/>
    </source>
</evidence>
<dbReference type="AlphaFoldDB" id="A0A2R4XMZ9"/>
<evidence type="ECO:0000259" key="6">
    <source>
        <dbReference type="PROSITE" id="PS50198"/>
    </source>
</evidence>
<evidence type="ECO:0000256" key="4">
    <source>
        <dbReference type="ARBA" id="ARBA00023110"/>
    </source>
</evidence>
<proteinExistence type="inferred from homology"/>
<accession>A0A2R4XMZ9</accession>
<dbReference type="PANTHER" id="PTHR47245:SF2">
    <property type="entry name" value="PEPTIDYL-PROLYL CIS-TRANS ISOMERASE HP_0175-RELATED"/>
    <property type="match status" value="1"/>
</dbReference>
<dbReference type="SUPFAM" id="SSF54534">
    <property type="entry name" value="FKBP-like"/>
    <property type="match status" value="1"/>
</dbReference>
<dbReference type="SUPFAM" id="SSF109998">
    <property type="entry name" value="Triger factor/SurA peptide-binding domain-like"/>
    <property type="match status" value="1"/>
</dbReference>
<evidence type="ECO:0000313" key="8">
    <source>
        <dbReference type="Proteomes" id="UP000244571"/>
    </source>
</evidence>
<evidence type="ECO:0000256" key="3">
    <source>
        <dbReference type="ARBA" id="ARBA00013194"/>
    </source>
</evidence>
<dbReference type="GO" id="GO:0003755">
    <property type="term" value="F:peptidyl-prolyl cis-trans isomerase activity"/>
    <property type="evidence" value="ECO:0007669"/>
    <property type="project" value="UniProtKB-KW"/>
</dbReference>
<evidence type="ECO:0000256" key="1">
    <source>
        <dbReference type="ARBA" id="ARBA00000971"/>
    </source>
</evidence>
<protein>
    <recommendedName>
        <fullName evidence="3">peptidylprolyl isomerase</fullName>
        <ecNumber evidence="3">5.2.1.8</ecNumber>
    </recommendedName>
</protein>
<feature type="domain" description="PpiC" evidence="6">
    <location>
        <begin position="127"/>
        <end position="220"/>
    </location>
</feature>
<dbReference type="EC" id="5.2.1.8" evidence="3"/>
<sequence>MTVLGGLATSVALAQGVPEGSFAVVNGEPVSNDLLEVNVQANAERGQPDTLEVRALLAQELIGQAVLAQQAKALRLDQDPQALARLEQIQQSFLANLLLEHFVRNNPVTEQQIRQQYDLFLKEMTGLDQYKISIITVPDQSRAREIIAQLQGSEDKGLFAAIAKAESVDPSREAGGELDWLLPQQMVPVVGNVVANLVAGRLSAVPIQTRSGWNVVRLDDRRAYVPPTMSQIEPQLRRAAAQQSQADYVRSLREKAVIVQ</sequence>
<dbReference type="Gene3D" id="3.10.50.40">
    <property type="match status" value="1"/>
</dbReference>
<dbReference type="Pfam" id="PF00639">
    <property type="entry name" value="Rotamase"/>
    <property type="match status" value="1"/>
</dbReference>
<dbReference type="Proteomes" id="UP000244571">
    <property type="component" value="Chromosome"/>
</dbReference>